<keyword evidence="2" id="KW-1185">Reference proteome</keyword>
<dbReference type="AlphaFoldDB" id="A0AAV4WQ47"/>
<evidence type="ECO:0000313" key="1">
    <source>
        <dbReference type="EMBL" id="GIY83954.1"/>
    </source>
</evidence>
<gene>
    <name evidence="1" type="ORF">CEXT_592741</name>
</gene>
<proteinExistence type="predicted"/>
<accession>A0AAV4WQ47</accession>
<name>A0AAV4WQ47_CAEEX</name>
<comment type="caution">
    <text evidence="1">The sequence shown here is derived from an EMBL/GenBank/DDBJ whole genome shotgun (WGS) entry which is preliminary data.</text>
</comment>
<reference evidence="1 2" key="1">
    <citation type="submission" date="2021-06" db="EMBL/GenBank/DDBJ databases">
        <title>Caerostris extrusa draft genome.</title>
        <authorList>
            <person name="Kono N."/>
            <person name="Arakawa K."/>
        </authorList>
    </citation>
    <scope>NUCLEOTIDE SEQUENCE [LARGE SCALE GENOMIC DNA]</scope>
</reference>
<sequence length="116" mass="12965">MSRVISKQKDLVSNLLAGLVAVLAYRHLGPKYFGSKHPRRNVAARFLLGKSFSIADPAGYLVQCFLRDGKSVLKMDGDRTRPTHRLRRPIIFSHQAHKARGFLPRSQATQAVGGKR</sequence>
<dbReference type="Proteomes" id="UP001054945">
    <property type="component" value="Unassembled WGS sequence"/>
</dbReference>
<evidence type="ECO:0000313" key="2">
    <source>
        <dbReference type="Proteomes" id="UP001054945"/>
    </source>
</evidence>
<organism evidence="1 2">
    <name type="scientific">Caerostris extrusa</name>
    <name type="common">Bark spider</name>
    <name type="synonym">Caerostris bankana</name>
    <dbReference type="NCBI Taxonomy" id="172846"/>
    <lineage>
        <taxon>Eukaryota</taxon>
        <taxon>Metazoa</taxon>
        <taxon>Ecdysozoa</taxon>
        <taxon>Arthropoda</taxon>
        <taxon>Chelicerata</taxon>
        <taxon>Arachnida</taxon>
        <taxon>Araneae</taxon>
        <taxon>Araneomorphae</taxon>
        <taxon>Entelegynae</taxon>
        <taxon>Araneoidea</taxon>
        <taxon>Araneidae</taxon>
        <taxon>Caerostris</taxon>
    </lineage>
</organism>
<protein>
    <submittedName>
        <fullName evidence="1">Uncharacterized protein</fullName>
    </submittedName>
</protein>
<dbReference type="EMBL" id="BPLR01016449">
    <property type="protein sequence ID" value="GIY83954.1"/>
    <property type="molecule type" value="Genomic_DNA"/>
</dbReference>